<accession>A0A428NAD6</accession>
<keyword evidence="3" id="KW-1185">Reference proteome</keyword>
<dbReference type="InterPro" id="IPR003615">
    <property type="entry name" value="HNH_nuc"/>
</dbReference>
<sequence length="126" mass="14570">MENANNQEIERFIANLDGSGSTDLKQVFQKVRKASRKTITSLKELYSYSCQICGESHDKLYGVNVVEAHHIEYFSETQNHQPNNIVILCPTHHRLMHEGQASFDRNRKVFIYVNGYEETLSSNKHL</sequence>
<dbReference type="CDD" id="cd00085">
    <property type="entry name" value="HNHc"/>
    <property type="match status" value="1"/>
</dbReference>
<reference evidence="2 3" key="1">
    <citation type="submission" date="2018-10" db="EMBL/GenBank/DDBJ databases">
        <title>Draft genome sequence of Bacillus salarius IM0101, isolated from a hypersaline soil in Inner Mongolia, China.</title>
        <authorList>
            <person name="Yamprayoonswat W."/>
            <person name="Boonvisut S."/>
            <person name="Jumpathong W."/>
            <person name="Sittihan S."/>
            <person name="Ruangsuj P."/>
            <person name="Wanthongcharoen S."/>
            <person name="Thongpramul N."/>
            <person name="Pimmason S."/>
            <person name="Yu B."/>
            <person name="Yasawong M."/>
        </authorList>
    </citation>
    <scope>NUCLEOTIDE SEQUENCE [LARGE SCALE GENOMIC DNA]</scope>
    <source>
        <strain evidence="2 3">IM0101</strain>
    </source>
</reference>
<dbReference type="Gene3D" id="1.10.30.50">
    <property type="match status" value="1"/>
</dbReference>
<name>A0A428NAD6_9BACI</name>
<protein>
    <recommendedName>
        <fullName evidence="1">HNH nuclease domain-containing protein</fullName>
    </recommendedName>
</protein>
<gene>
    <name evidence="2" type="ORF">D7Z54_01680</name>
</gene>
<dbReference type="SMART" id="SM00507">
    <property type="entry name" value="HNHc"/>
    <property type="match status" value="1"/>
</dbReference>
<dbReference type="AlphaFoldDB" id="A0A428NAD6"/>
<evidence type="ECO:0000313" key="3">
    <source>
        <dbReference type="Proteomes" id="UP000275076"/>
    </source>
</evidence>
<feature type="domain" description="HNH nuclease" evidence="1">
    <location>
        <begin position="38"/>
        <end position="94"/>
    </location>
</feature>
<comment type="caution">
    <text evidence="2">The sequence shown here is derived from an EMBL/GenBank/DDBJ whole genome shotgun (WGS) entry which is preliminary data.</text>
</comment>
<evidence type="ECO:0000313" key="2">
    <source>
        <dbReference type="EMBL" id="RSL35301.1"/>
    </source>
</evidence>
<dbReference type="EMBL" id="RBVX01000001">
    <property type="protein sequence ID" value="RSL35301.1"/>
    <property type="molecule type" value="Genomic_DNA"/>
</dbReference>
<evidence type="ECO:0000259" key="1">
    <source>
        <dbReference type="SMART" id="SM00507"/>
    </source>
</evidence>
<proteinExistence type="predicted"/>
<dbReference type="Proteomes" id="UP000275076">
    <property type="component" value="Unassembled WGS sequence"/>
</dbReference>
<dbReference type="Pfam" id="PF13391">
    <property type="entry name" value="HNH_2"/>
    <property type="match status" value="1"/>
</dbReference>
<organism evidence="2 3">
    <name type="scientific">Salibacterium salarium</name>
    <dbReference type="NCBI Taxonomy" id="284579"/>
    <lineage>
        <taxon>Bacteria</taxon>
        <taxon>Bacillati</taxon>
        <taxon>Bacillota</taxon>
        <taxon>Bacilli</taxon>
        <taxon>Bacillales</taxon>
        <taxon>Bacillaceae</taxon>
    </lineage>
</organism>
<dbReference type="OrthoDB" id="67788at2"/>
<dbReference type="RefSeq" id="WP_125554042.1">
    <property type="nucleotide sequence ID" value="NZ_RBVX01000001.1"/>
</dbReference>